<accession>A0ABW0W6R5</accession>
<dbReference type="PANTHER" id="PTHR35010:SF2">
    <property type="entry name" value="BLL4672 PROTEIN"/>
    <property type="match status" value="1"/>
</dbReference>
<dbReference type="PANTHER" id="PTHR35010">
    <property type="entry name" value="BLL4672 PROTEIN-RELATED"/>
    <property type="match status" value="1"/>
</dbReference>
<dbReference type="Pfam" id="PF17765">
    <property type="entry name" value="MLTR_LBD"/>
    <property type="match status" value="1"/>
</dbReference>
<dbReference type="EMBL" id="JBHSOE010000001">
    <property type="protein sequence ID" value="MFC5653886.1"/>
    <property type="molecule type" value="Genomic_DNA"/>
</dbReference>
<name>A0ABW0W6R5_STRNO</name>
<organism evidence="3 4">
    <name type="scientific">Streptomyces nogalater</name>
    <dbReference type="NCBI Taxonomy" id="38314"/>
    <lineage>
        <taxon>Bacteria</taxon>
        <taxon>Bacillati</taxon>
        <taxon>Actinomycetota</taxon>
        <taxon>Actinomycetes</taxon>
        <taxon>Kitasatosporales</taxon>
        <taxon>Streptomycetaceae</taxon>
        <taxon>Streptomyces</taxon>
    </lineage>
</organism>
<evidence type="ECO:0000313" key="3">
    <source>
        <dbReference type="EMBL" id="MFC5653886.1"/>
    </source>
</evidence>
<evidence type="ECO:0000256" key="1">
    <source>
        <dbReference type="SAM" id="MobiDB-lite"/>
    </source>
</evidence>
<feature type="domain" description="MmyB-like transcription regulator ligand binding" evidence="2">
    <location>
        <begin position="53"/>
        <end position="98"/>
    </location>
</feature>
<protein>
    <recommendedName>
        <fullName evidence="2">MmyB-like transcription regulator ligand binding domain-containing protein</fullName>
    </recommendedName>
</protein>
<evidence type="ECO:0000259" key="2">
    <source>
        <dbReference type="Pfam" id="PF17765"/>
    </source>
</evidence>
<gene>
    <name evidence="3" type="ORF">ACFP3J_00045</name>
</gene>
<evidence type="ECO:0000313" key="4">
    <source>
        <dbReference type="Proteomes" id="UP001596065"/>
    </source>
</evidence>
<feature type="region of interest" description="Disordered" evidence="1">
    <location>
        <begin position="94"/>
        <end position="117"/>
    </location>
</feature>
<dbReference type="Gene3D" id="3.30.450.180">
    <property type="match status" value="1"/>
</dbReference>
<dbReference type="Proteomes" id="UP001596065">
    <property type="component" value="Unassembled WGS sequence"/>
</dbReference>
<keyword evidence="4" id="KW-1185">Reference proteome</keyword>
<dbReference type="RefSeq" id="WP_382466621.1">
    <property type="nucleotide sequence ID" value="NZ_BAAASM010000014.1"/>
</dbReference>
<dbReference type="InterPro" id="IPR041413">
    <property type="entry name" value="MLTR_LBD"/>
</dbReference>
<sequence length="117" mass="12837">MERGNLSGASEAVLDSLARALRRDEAERAHLMDLARTAGITRRPACRRTAQPIRPALQQLLDAMTDAPAFIRNGRLDILATSRLGKALYRPLFQDPARPLPVPTDPGLTLTAEKPRS</sequence>
<comment type="caution">
    <text evidence="3">The sequence shown here is derived from an EMBL/GenBank/DDBJ whole genome shotgun (WGS) entry which is preliminary data.</text>
</comment>
<proteinExistence type="predicted"/>
<reference evidence="4" key="1">
    <citation type="journal article" date="2019" name="Int. J. Syst. Evol. Microbiol.">
        <title>The Global Catalogue of Microorganisms (GCM) 10K type strain sequencing project: providing services to taxonomists for standard genome sequencing and annotation.</title>
        <authorList>
            <consortium name="The Broad Institute Genomics Platform"/>
            <consortium name="The Broad Institute Genome Sequencing Center for Infectious Disease"/>
            <person name="Wu L."/>
            <person name="Ma J."/>
        </authorList>
    </citation>
    <scope>NUCLEOTIDE SEQUENCE [LARGE SCALE GENOMIC DNA]</scope>
    <source>
        <strain evidence="4">KCTC 5701</strain>
    </source>
</reference>